<reference evidence="2 3" key="1">
    <citation type="submission" date="2018-11" db="EMBL/GenBank/DDBJ databases">
        <authorList>
            <consortium name="Pathogen Informatics"/>
        </authorList>
    </citation>
    <scope>NUCLEOTIDE SEQUENCE [LARGE SCALE GENOMIC DNA]</scope>
</reference>
<feature type="region of interest" description="Disordered" evidence="1">
    <location>
        <begin position="1"/>
        <end position="21"/>
    </location>
</feature>
<evidence type="ECO:0000313" key="2">
    <source>
        <dbReference type="EMBL" id="VDO75640.1"/>
    </source>
</evidence>
<evidence type="ECO:0000313" key="4">
    <source>
        <dbReference type="WBParaSite" id="HPBE_0000826601-mRNA-1"/>
    </source>
</evidence>
<reference evidence="4" key="2">
    <citation type="submission" date="2019-09" db="UniProtKB">
        <authorList>
            <consortium name="WormBaseParasite"/>
        </authorList>
    </citation>
    <scope>IDENTIFICATION</scope>
</reference>
<dbReference type="EMBL" id="UZAH01026104">
    <property type="protein sequence ID" value="VDO75640.1"/>
    <property type="molecule type" value="Genomic_DNA"/>
</dbReference>
<sequence length="179" mass="19739">MASAGADAHSQSPASVRSMRGSLVRTASGATELVRKSNNVSRTHVAALNVGDEVVLPQVKRHRTWLQGRPRTTSDVGIIVSERFRDSIISAERSDDRSMKIVVAARERLFHFFLRMLRRLAVLIKPRMNFGACLMRRQQAPKLPSKDVIVVAGDRNGHVGATKDGYSCNGGFGYVLRKP</sequence>
<dbReference type="AlphaFoldDB" id="A0A183FLT8"/>
<accession>A0A183FLT8</accession>
<dbReference type="Proteomes" id="UP000050761">
    <property type="component" value="Unassembled WGS sequence"/>
</dbReference>
<dbReference type="WBParaSite" id="HPBE_0000826601-mRNA-1">
    <property type="protein sequence ID" value="HPBE_0000826601-mRNA-1"/>
    <property type="gene ID" value="HPBE_0000826601"/>
</dbReference>
<name>A0A183FLT8_HELPZ</name>
<organism evidence="3 4">
    <name type="scientific">Heligmosomoides polygyrus</name>
    <name type="common">Parasitic roundworm</name>
    <dbReference type="NCBI Taxonomy" id="6339"/>
    <lineage>
        <taxon>Eukaryota</taxon>
        <taxon>Metazoa</taxon>
        <taxon>Ecdysozoa</taxon>
        <taxon>Nematoda</taxon>
        <taxon>Chromadorea</taxon>
        <taxon>Rhabditida</taxon>
        <taxon>Rhabditina</taxon>
        <taxon>Rhabditomorpha</taxon>
        <taxon>Strongyloidea</taxon>
        <taxon>Heligmosomidae</taxon>
        <taxon>Heligmosomoides</taxon>
    </lineage>
</organism>
<evidence type="ECO:0000313" key="3">
    <source>
        <dbReference type="Proteomes" id="UP000050761"/>
    </source>
</evidence>
<accession>A0A3P7XM38</accession>
<dbReference type="OrthoDB" id="409898at2759"/>
<evidence type="ECO:0000256" key="1">
    <source>
        <dbReference type="SAM" id="MobiDB-lite"/>
    </source>
</evidence>
<proteinExistence type="predicted"/>
<protein>
    <submittedName>
        <fullName evidence="4">S1-like domain-containing protein</fullName>
    </submittedName>
</protein>
<keyword evidence="3" id="KW-1185">Reference proteome</keyword>
<gene>
    <name evidence="2" type="ORF">HPBE_LOCUS8267</name>
</gene>